<keyword evidence="2" id="KW-1185">Reference proteome</keyword>
<protein>
    <recommendedName>
        <fullName evidence="3">Plasmid stabilization protein</fullName>
    </recommendedName>
</protein>
<name>A0ABN3TGE6_9ACTN</name>
<dbReference type="EMBL" id="BAAATE010000073">
    <property type="protein sequence ID" value="GAA2701923.1"/>
    <property type="molecule type" value="Genomic_DNA"/>
</dbReference>
<reference evidence="1 2" key="1">
    <citation type="journal article" date="2019" name="Int. J. Syst. Evol. Microbiol.">
        <title>The Global Catalogue of Microorganisms (GCM) 10K type strain sequencing project: providing services to taxonomists for standard genome sequencing and annotation.</title>
        <authorList>
            <consortium name="The Broad Institute Genomics Platform"/>
            <consortium name="The Broad Institute Genome Sequencing Center for Infectious Disease"/>
            <person name="Wu L."/>
            <person name="Ma J."/>
        </authorList>
    </citation>
    <scope>NUCLEOTIDE SEQUENCE [LARGE SCALE GENOMIC DNA]</scope>
    <source>
        <strain evidence="1 2">JCM 6835</strain>
    </source>
</reference>
<organism evidence="1 2">
    <name type="scientific">Nonomuraea recticatena</name>
    <dbReference type="NCBI Taxonomy" id="46178"/>
    <lineage>
        <taxon>Bacteria</taxon>
        <taxon>Bacillati</taxon>
        <taxon>Actinomycetota</taxon>
        <taxon>Actinomycetes</taxon>
        <taxon>Streptosporangiales</taxon>
        <taxon>Streptosporangiaceae</taxon>
        <taxon>Nonomuraea</taxon>
    </lineage>
</organism>
<evidence type="ECO:0000313" key="2">
    <source>
        <dbReference type="Proteomes" id="UP001501666"/>
    </source>
</evidence>
<comment type="caution">
    <text evidence="1">The sequence shown here is derived from an EMBL/GenBank/DDBJ whole genome shotgun (WGS) entry which is preliminary data.</text>
</comment>
<sequence length="90" mass="9924">MEMLRLFKLAKTSAIKSRSQAINQLKAILIAAEPALRDSLTGLSNPKLIRRCAKLTVDTPEPPLLPFDIHRGIELAAHYAATVTIAEIIY</sequence>
<evidence type="ECO:0008006" key="3">
    <source>
        <dbReference type="Google" id="ProtNLM"/>
    </source>
</evidence>
<dbReference type="Proteomes" id="UP001501666">
    <property type="component" value="Unassembled WGS sequence"/>
</dbReference>
<accession>A0ABN3TGE6</accession>
<proteinExistence type="predicted"/>
<evidence type="ECO:0000313" key="1">
    <source>
        <dbReference type="EMBL" id="GAA2701923.1"/>
    </source>
</evidence>
<gene>
    <name evidence="1" type="ORF">GCM10010412_099900</name>
</gene>